<organism evidence="2 3">
    <name type="scientific">Candidatus Accumulibacter phosphatis</name>
    <dbReference type="NCBI Taxonomy" id="327160"/>
    <lineage>
        <taxon>Bacteria</taxon>
        <taxon>Pseudomonadati</taxon>
        <taxon>Pseudomonadota</taxon>
        <taxon>Betaproteobacteria</taxon>
        <taxon>Candidatus Accumulibacter</taxon>
    </lineage>
</organism>
<dbReference type="InterPro" id="IPR036365">
    <property type="entry name" value="PGBD-like_sf"/>
</dbReference>
<dbReference type="PANTHER" id="PTHR34408">
    <property type="entry name" value="FAMILY PROTEIN, PUTATIVE-RELATED"/>
    <property type="match status" value="1"/>
</dbReference>
<name>A0ABX1U096_9PROT</name>
<dbReference type="RefSeq" id="WP_169068388.1">
    <property type="nucleotide sequence ID" value="NZ_SPMY01000079.1"/>
</dbReference>
<accession>A0ABX1U096</accession>
<proteinExistence type="predicted"/>
<keyword evidence="3" id="KW-1185">Reference proteome</keyword>
<dbReference type="InterPro" id="IPR036366">
    <property type="entry name" value="PGBDSf"/>
</dbReference>
<dbReference type="InterPro" id="IPR023346">
    <property type="entry name" value="Lysozyme-like_dom_sf"/>
</dbReference>
<protein>
    <submittedName>
        <fullName evidence="2">Peptidoglycan-binding protein</fullName>
    </submittedName>
</protein>
<dbReference type="SUPFAM" id="SSF47090">
    <property type="entry name" value="PGBD-like"/>
    <property type="match status" value="1"/>
</dbReference>
<reference evidence="2 3" key="1">
    <citation type="submission" date="2019-03" db="EMBL/GenBank/DDBJ databases">
        <title>Metabolic reconstructions from genomes of highly enriched 'Candidatus Accumulibacter' and 'Candidatus Competibacter' bioreactor populations.</title>
        <authorList>
            <person name="Annavajhala M.K."/>
            <person name="Welles L."/>
            <person name="Abbas B."/>
            <person name="Sorokin D."/>
            <person name="Park H."/>
            <person name="Van Loosdrecht M."/>
            <person name="Chandran K."/>
        </authorList>
    </citation>
    <scope>NUCLEOTIDE SEQUENCE [LARGE SCALE GENOMIC DNA]</scope>
    <source>
        <strain evidence="2 3">SBR_S</strain>
    </source>
</reference>
<dbReference type="Proteomes" id="UP000749010">
    <property type="component" value="Unassembled WGS sequence"/>
</dbReference>
<feature type="domain" description="Peptidoglycan binding-like" evidence="1">
    <location>
        <begin position="197"/>
        <end position="251"/>
    </location>
</feature>
<dbReference type="SUPFAM" id="SSF53955">
    <property type="entry name" value="Lysozyme-like"/>
    <property type="match status" value="1"/>
</dbReference>
<evidence type="ECO:0000313" key="3">
    <source>
        <dbReference type="Proteomes" id="UP000749010"/>
    </source>
</evidence>
<comment type="caution">
    <text evidence="2">The sequence shown here is derived from an EMBL/GenBank/DDBJ whole genome shotgun (WGS) entry which is preliminary data.</text>
</comment>
<dbReference type="Gene3D" id="1.10.101.10">
    <property type="entry name" value="PGBD-like superfamily/PGBD"/>
    <property type="match status" value="1"/>
</dbReference>
<dbReference type="InterPro" id="IPR052354">
    <property type="entry name" value="Cell_Wall_Dynamics_Protein"/>
</dbReference>
<sequence length="256" mass="28257">MEIIAANISEMSRTAAPRIILGIVDNQQLITDGGIDTQLRLCHFMAQIAHESAHFGVTLEFASGKAYEGRKILGNTQVGDGPRYRGRGLIQTTGRTNYQLARDDIRMIVPDAPDFEADPVKLEEFPWALLSAISYWRRRNINRLADRDDVVAVTRTINGGENGLAERKRYLAKAKAIWIDDNTPTAAHSTVRPGDKGEEVEELQNVLVAAGYRVLVDGDFGDNTKNAVMDFQKRKGLPANGVVDLKTWGLLQLIAG</sequence>
<dbReference type="InterPro" id="IPR002477">
    <property type="entry name" value="Peptidoglycan-bd-like"/>
</dbReference>
<dbReference type="PANTHER" id="PTHR34408:SF2">
    <property type="entry name" value="CELL WALL-BINDING PROTEIN YWSB"/>
    <property type="match status" value="1"/>
</dbReference>
<dbReference type="Pfam" id="PF01471">
    <property type="entry name" value="PG_binding_1"/>
    <property type="match status" value="1"/>
</dbReference>
<dbReference type="EMBL" id="SPMY01000079">
    <property type="protein sequence ID" value="NMQ29937.1"/>
    <property type="molecule type" value="Genomic_DNA"/>
</dbReference>
<gene>
    <name evidence="2" type="ORF">E4Q23_20555</name>
</gene>
<evidence type="ECO:0000259" key="1">
    <source>
        <dbReference type="Pfam" id="PF01471"/>
    </source>
</evidence>
<evidence type="ECO:0000313" key="2">
    <source>
        <dbReference type="EMBL" id="NMQ29937.1"/>
    </source>
</evidence>
<dbReference type="Gene3D" id="1.10.530.10">
    <property type="match status" value="1"/>
</dbReference>